<feature type="transmembrane region" description="Helical" evidence="7">
    <location>
        <begin position="252"/>
        <end position="272"/>
    </location>
</feature>
<comment type="subcellular location">
    <subcellularLocation>
        <location evidence="1">Cell membrane</location>
        <topology evidence="1">Multi-pass membrane protein</topology>
    </subcellularLocation>
</comment>
<evidence type="ECO:0000256" key="1">
    <source>
        <dbReference type="ARBA" id="ARBA00004651"/>
    </source>
</evidence>
<name>A0A5M6DQZ4_9BACT</name>
<evidence type="ECO:0000259" key="8">
    <source>
        <dbReference type="Pfam" id="PF01757"/>
    </source>
</evidence>
<keyword evidence="9" id="KW-0012">Acyltransferase</keyword>
<feature type="transmembrane region" description="Helical" evidence="7">
    <location>
        <begin position="284"/>
        <end position="301"/>
    </location>
</feature>
<evidence type="ECO:0000313" key="9">
    <source>
        <dbReference type="EMBL" id="KAA5548766.1"/>
    </source>
</evidence>
<dbReference type="EMBL" id="VWSF01000002">
    <property type="protein sequence ID" value="KAA5548766.1"/>
    <property type="molecule type" value="Genomic_DNA"/>
</dbReference>
<comment type="caution">
    <text evidence="9">The sequence shown here is derived from an EMBL/GenBank/DDBJ whole genome shotgun (WGS) entry which is preliminary data.</text>
</comment>
<feature type="transmembrane region" description="Helical" evidence="7">
    <location>
        <begin position="224"/>
        <end position="246"/>
    </location>
</feature>
<protein>
    <submittedName>
        <fullName evidence="9">Acyltransferase</fullName>
    </submittedName>
</protein>
<sequence length="357" mass="41211">MNKYLSEKIKVIQFFAMILVVFLHSYNVIVNFKTETLHTENEVNLFVQNFITNGIARVAVPLFFLLSGYLFFLKPDFSLQGILTKYRRRFKSLVIPYLFWSVFGLLLFFTLQNLPYAENFFRNEPVKNFSGAKLADTILLNPVPYQLWFIKSLLVLVILSPVIYFLTKYLKLVWIVLAALLWFFNFPYPLVLGFEFGLGVVFFSLGAFLGLQHKNYLACYFPRAGIVALILWLVLLLVQTILIDAVPLTTYVALQKTSAALGVFAIWYFYDVLFKGQSFGDKKYFNLFSLSFFIFAFHEPILTIFKKGLIFLIGNTEFTSILVYFLAPIITIIISLMVGTFLRQKATSFYQLITGGR</sequence>
<feature type="transmembrane region" description="Helical" evidence="7">
    <location>
        <begin position="196"/>
        <end position="212"/>
    </location>
</feature>
<evidence type="ECO:0000313" key="10">
    <source>
        <dbReference type="Proteomes" id="UP000323426"/>
    </source>
</evidence>
<dbReference type="GO" id="GO:0016413">
    <property type="term" value="F:O-acetyltransferase activity"/>
    <property type="evidence" value="ECO:0007669"/>
    <property type="project" value="TreeGrafter"/>
</dbReference>
<dbReference type="PANTHER" id="PTHR40074">
    <property type="entry name" value="O-ACETYLTRANSFERASE WECH"/>
    <property type="match status" value="1"/>
</dbReference>
<accession>A0A5M6DQZ4</accession>
<organism evidence="9 10">
    <name type="scientific">Adhaeribacter rhizoryzae</name>
    <dbReference type="NCBI Taxonomy" id="2607907"/>
    <lineage>
        <taxon>Bacteria</taxon>
        <taxon>Pseudomonadati</taxon>
        <taxon>Bacteroidota</taxon>
        <taxon>Cytophagia</taxon>
        <taxon>Cytophagales</taxon>
        <taxon>Hymenobacteraceae</taxon>
        <taxon>Adhaeribacter</taxon>
    </lineage>
</organism>
<gene>
    <name evidence="9" type="ORF">F0145_04445</name>
</gene>
<feature type="transmembrane region" description="Helical" evidence="7">
    <location>
        <begin position="321"/>
        <end position="342"/>
    </location>
</feature>
<feature type="transmembrane region" description="Helical" evidence="7">
    <location>
        <begin position="50"/>
        <end position="72"/>
    </location>
</feature>
<dbReference type="GO" id="GO:0009246">
    <property type="term" value="P:enterobacterial common antigen biosynthetic process"/>
    <property type="evidence" value="ECO:0007669"/>
    <property type="project" value="TreeGrafter"/>
</dbReference>
<evidence type="ECO:0000256" key="7">
    <source>
        <dbReference type="SAM" id="Phobius"/>
    </source>
</evidence>
<dbReference type="Proteomes" id="UP000323426">
    <property type="component" value="Unassembled WGS sequence"/>
</dbReference>
<feature type="transmembrane region" description="Helical" evidence="7">
    <location>
        <begin position="145"/>
        <end position="165"/>
    </location>
</feature>
<dbReference type="AlphaFoldDB" id="A0A5M6DQZ4"/>
<keyword evidence="6 7" id="KW-0472">Membrane</keyword>
<evidence type="ECO:0000256" key="5">
    <source>
        <dbReference type="ARBA" id="ARBA00022989"/>
    </source>
</evidence>
<feature type="transmembrane region" description="Helical" evidence="7">
    <location>
        <begin position="93"/>
        <end position="111"/>
    </location>
</feature>
<keyword evidence="9" id="KW-0808">Transferase</keyword>
<feature type="transmembrane region" description="Helical" evidence="7">
    <location>
        <begin position="172"/>
        <end position="190"/>
    </location>
</feature>
<dbReference type="PANTHER" id="PTHR40074:SF2">
    <property type="entry name" value="O-ACETYLTRANSFERASE WECH"/>
    <property type="match status" value="1"/>
</dbReference>
<keyword evidence="4 7" id="KW-0812">Transmembrane</keyword>
<comment type="similarity">
    <text evidence="2">Belongs to the acyltransferase 3 family.</text>
</comment>
<feature type="domain" description="Acyltransferase 3" evidence="8">
    <location>
        <begin position="9"/>
        <end position="337"/>
    </location>
</feature>
<keyword evidence="3" id="KW-1003">Cell membrane</keyword>
<evidence type="ECO:0000256" key="6">
    <source>
        <dbReference type="ARBA" id="ARBA00023136"/>
    </source>
</evidence>
<evidence type="ECO:0000256" key="3">
    <source>
        <dbReference type="ARBA" id="ARBA00022475"/>
    </source>
</evidence>
<proteinExistence type="inferred from homology"/>
<dbReference type="RefSeq" id="WP_150087093.1">
    <property type="nucleotide sequence ID" value="NZ_VWSF01000002.1"/>
</dbReference>
<dbReference type="GO" id="GO:0005886">
    <property type="term" value="C:plasma membrane"/>
    <property type="evidence" value="ECO:0007669"/>
    <property type="project" value="UniProtKB-SubCell"/>
</dbReference>
<evidence type="ECO:0000256" key="4">
    <source>
        <dbReference type="ARBA" id="ARBA00022692"/>
    </source>
</evidence>
<reference evidence="9 10" key="1">
    <citation type="submission" date="2019-09" db="EMBL/GenBank/DDBJ databases">
        <title>Genome sequence and assembly of Adhaeribacter sp.</title>
        <authorList>
            <person name="Chhetri G."/>
        </authorList>
    </citation>
    <scope>NUCLEOTIDE SEQUENCE [LARGE SCALE GENOMIC DNA]</scope>
    <source>
        <strain evidence="9 10">DK36</strain>
    </source>
</reference>
<dbReference type="InterPro" id="IPR002656">
    <property type="entry name" value="Acyl_transf_3_dom"/>
</dbReference>
<evidence type="ECO:0000256" key="2">
    <source>
        <dbReference type="ARBA" id="ARBA00007400"/>
    </source>
</evidence>
<keyword evidence="10" id="KW-1185">Reference proteome</keyword>
<keyword evidence="5 7" id="KW-1133">Transmembrane helix</keyword>
<dbReference type="Pfam" id="PF01757">
    <property type="entry name" value="Acyl_transf_3"/>
    <property type="match status" value="1"/>
</dbReference>
<feature type="transmembrane region" description="Helical" evidence="7">
    <location>
        <begin position="12"/>
        <end position="30"/>
    </location>
</feature>